<dbReference type="EMBL" id="FNYS01000029">
    <property type="protein sequence ID" value="SEJ37405.1"/>
    <property type="molecule type" value="Genomic_DNA"/>
</dbReference>
<gene>
    <name evidence="1" type="ORF">SAMN04488018_12916</name>
</gene>
<evidence type="ECO:0000313" key="1">
    <source>
        <dbReference type="EMBL" id="SEJ37405.1"/>
    </source>
</evidence>
<name>A0A1H6YKZ8_9FLAO</name>
<protein>
    <submittedName>
        <fullName evidence="1">Uncharacterized protein</fullName>
    </submittedName>
</protein>
<reference evidence="1 2" key="1">
    <citation type="submission" date="2016-10" db="EMBL/GenBank/DDBJ databases">
        <authorList>
            <person name="de Groot N.N."/>
        </authorList>
    </citation>
    <scope>NUCLEOTIDE SEQUENCE [LARGE SCALE GENOMIC DNA]</scope>
    <source>
        <strain evidence="1 2">DSM 23048</strain>
    </source>
</reference>
<dbReference type="GeneID" id="82258672"/>
<proteinExistence type="predicted"/>
<dbReference type="RefSeq" id="WP_059051411.1">
    <property type="nucleotide sequence ID" value="NZ_FNYS01000029.1"/>
</dbReference>
<sequence>MKDGRNKQVKFGNEIGAEQIQYYTSTIIDAFLQRNYFSTQLNECQLFIEVQPSGMGWESLLITFETVGIFLTAETVGINGYSTSKRMGYSVDIGIVVDQYWPKTKVLELVEIIDLGVNYSDNPKVLTMIEGLIKKLN</sequence>
<accession>A0A1H6YKZ8</accession>
<dbReference type="Proteomes" id="UP000183077">
    <property type="component" value="Unassembled WGS sequence"/>
</dbReference>
<evidence type="ECO:0000313" key="2">
    <source>
        <dbReference type="Proteomes" id="UP000183077"/>
    </source>
</evidence>
<dbReference type="AlphaFoldDB" id="A0A1H6YKZ8"/>
<organism evidence="1 2">
    <name type="scientific">Myroides marinus</name>
    <dbReference type="NCBI Taxonomy" id="703342"/>
    <lineage>
        <taxon>Bacteria</taxon>
        <taxon>Pseudomonadati</taxon>
        <taxon>Bacteroidota</taxon>
        <taxon>Flavobacteriia</taxon>
        <taxon>Flavobacteriales</taxon>
        <taxon>Flavobacteriaceae</taxon>
        <taxon>Myroides</taxon>
    </lineage>
</organism>